<dbReference type="EMBL" id="CP095073">
    <property type="protein sequence ID" value="UOQ43167.1"/>
    <property type="molecule type" value="Genomic_DNA"/>
</dbReference>
<evidence type="ECO:0000259" key="10">
    <source>
        <dbReference type="PROSITE" id="PS50968"/>
    </source>
</evidence>
<keyword evidence="14" id="KW-0670">Pyruvate</keyword>
<dbReference type="InterPro" id="IPR005479">
    <property type="entry name" value="CPAse_ATP-bd"/>
</dbReference>
<keyword evidence="5 8" id="KW-0547">Nucleotide-binding</keyword>
<feature type="domain" description="Biotin carboxylation" evidence="12">
    <location>
        <begin position="6"/>
        <end position="458"/>
    </location>
</feature>
<dbReference type="RefSeq" id="WP_244708526.1">
    <property type="nucleotide sequence ID" value="NZ_CP095073.1"/>
</dbReference>
<keyword evidence="4" id="KW-0479">Metal-binding</keyword>
<dbReference type="CDD" id="cd06850">
    <property type="entry name" value="biotinyl_domain"/>
    <property type="match status" value="1"/>
</dbReference>
<dbReference type="NCBIfam" id="TIGR01235">
    <property type="entry name" value="pyruv_carbox"/>
    <property type="match status" value="1"/>
</dbReference>
<keyword evidence="15" id="KW-1185">Reference proteome</keyword>
<dbReference type="Gene3D" id="3.20.20.70">
    <property type="entry name" value="Aldolase class I"/>
    <property type="match status" value="1"/>
</dbReference>
<organism evidence="14 15">
    <name type="scientific">Halobacillus salinarum</name>
    <dbReference type="NCBI Taxonomy" id="2932257"/>
    <lineage>
        <taxon>Bacteria</taxon>
        <taxon>Bacillati</taxon>
        <taxon>Bacillota</taxon>
        <taxon>Bacilli</taxon>
        <taxon>Bacillales</taxon>
        <taxon>Bacillaceae</taxon>
        <taxon>Halobacillus</taxon>
    </lineage>
</organism>
<feature type="domain" description="Pyruvate carboxyltransferase" evidence="13">
    <location>
        <begin position="535"/>
        <end position="803"/>
    </location>
</feature>
<evidence type="ECO:0000256" key="8">
    <source>
        <dbReference type="PIRNR" id="PIRNR001594"/>
    </source>
</evidence>
<dbReference type="SUPFAM" id="SSF51230">
    <property type="entry name" value="Single hybrid motif"/>
    <property type="match status" value="1"/>
</dbReference>
<dbReference type="PANTHER" id="PTHR43778:SF2">
    <property type="entry name" value="PYRUVATE CARBOXYLASE, MITOCHONDRIAL"/>
    <property type="match status" value="1"/>
</dbReference>
<dbReference type="InterPro" id="IPR016185">
    <property type="entry name" value="PreATP-grasp_dom_sf"/>
</dbReference>
<dbReference type="PROSITE" id="PS00867">
    <property type="entry name" value="CPSASE_2"/>
    <property type="match status" value="1"/>
</dbReference>
<evidence type="ECO:0000256" key="6">
    <source>
        <dbReference type="ARBA" id="ARBA00022840"/>
    </source>
</evidence>
<dbReference type="InterPro" id="IPR000089">
    <property type="entry name" value="Biotin_lipoyl"/>
</dbReference>
<dbReference type="PROSITE" id="PS50975">
    <property type="entry name" value="ATP_GRASP"/>
    <property type="match status" value="1"/>
</dbReference>
<dbReference type="Pfam" id="PF00682">
    <property type="entry name" value="HMGL-like"/>
    <property type="match status" value="1"/>
</dbReference>
<evidence type="ECO:0000256" key="9">
    <source>
        <dbReference type="SAM" id="MobiDB-lite"/>
    </source>
</evidence>
<dbReference type="PROSITE" id="PS50979">
    <property type="entry name" value="BC"/>
    <property type="match status" value="1"/>
</dbReference>
<keyword evidence="6 8" id="KW-0067">ATP-binding</keyword>
<gene>
    <name evidence="14" type="primary">pyc</name>
    <name evidence="14" type="ORF">MUN89_14645</name>
</gene>
<evidence type="ECO:0000259" key="12">
    <source>
        <dbReference type="PROSITE" id="PS50979"/>
    </source>
</evidence>
<dbReference type="InterPro" id="IPR011054">
    <property type="entry name" value="Rudment_hybrid_motif"/>
</dbReference>
<dbReference type="Proteomes" id="UP000831787">
    <property type="component" value="Chromosome"/>
</dbReference>
<dbReference type="InterPro" id="IPR005481">
    <property type="entry name" value="BC-like_N"/>
</dbReference>
<dbReference type="CDD" id="cd07937">
    <property type="entry name" value="DRE_TIM_PC_TC_5S"/>
    <property type="match status" value="1"/>
</dbReference>
<evidence type="ECO:0000259" key="11">
    <source>
        <dbReference type="PROSITE" id="PS50975"/>
    </source>
</evidence>
<dbReference type="SUPFAM" id="SSF51246">
    <property type="entry name" value="Rudiment single hybrid motif"/>
    <property type="match status" value="1"/>
</dbReference>
<keyword evidence="7 8" id="KW-0092">Biotin</keyword>
<feature type="domain" description="ATP-grasp" evidence="11">
    <location>
        <begin position="126"/>
        <end position="322"/>
    </location>
</feature>
<dbReference type="InterPro" id="IPR005930">
    <property type="entry name" value="Pyruv_COase"/>
</dbReference>
<evidence type="ECO:0000256" key="5">
    <source>
        <dbReference type="ARBA" id="ARBA00022741"/>
    </source>
</evidence>
<dbReference type="InterPro" id="IPR013785">
    <property type="entry name" value="Aldolase_TIM"/>
</dbReference>
<dbReference type="SUPFAM" id="SSF52440">
    <property type="entry name" value="PreATP-grasp domain"/>
    <property type="match status" value="1"/>
</dbReference>
<evidence type="ECO:0000256" key="1">
    <source>
        <dbReference type="ARBA" id="ARBA00001953"/>
    </source>
</evidence>
<dbReference type="InterPro" id="IPR005482">
    <property type="entry name" value="Biotin_COase_C"/>
</dbReference>
<dbReference type="Pfam" id="PF00289">
    <property type="entry name" value="Biotin_carb_N"/>
    <property type="match status" value="1"/>
</dbReference>
<evidence type="ECO:0000256" key="4">
    <source>
        <dbReference type="ARBA" id="ARBA00022723"/>
    </source>
</evidence>
<name>A0ABY4EGI7_9BACI</name>
<proteinExistence type="predicted"/>
<dbReference type="EC" id="6.4.1.1" evidence="2 8"/>
<dbReference type="Pfam" id="PF02786">
    <property type="entry name" value="CPSase_L_D2"/>
    <property type="match status" value="1"/>
</dbReference>
<evidence type="ECO:0000256" key="7">
    <source>
        <dbReference type="ARBA" id="ARBA00023267"/>
    </source>
</evidence>
<dbReference type="Gene3D" id="2.40.50.100">
    <property type="match status" value="1"/>
</dbReference>
<dbReference type="SUPFAM" id="SSF89000">
    <property type="entry name" value="post-HMGL domain-like"/>
    <property type="match status" value="1"/>
</dbReference>
<dbReference type="InterPro" id="IPR055268">
    <property type="entry name" value="PCB-like"/>
</dbReference>
<comment type="catalytic activity">
    <reaction evidence="8">
        <text>hydrogencarbonate + pyruvate + ATP = oxaloacetate + ADP + phosphate + H(+)</text>
        <dbReference type="Rhea" id="RHEA:20844"/>
        <dbReference type="ChEBI" id="CHEBI:15361"/>
        <dbReference type="ChEBI" id="CHEBI:15378"/>
        <dbReference type="ChEBI" id="CHEBI:16452"/>
        <dbReference type="ChEBI" id="CHEBI:17544"/>
        <dbReference type="ChEBI" id="CHEBI:30616"/>
        <dbReference type="ChEBI" id="CHEBI:43474"/>
        <dbReference type="ChEBI" id="CHEBI:456216"/>
        <dbReference type="EC" id="6.4.1.1"/>
    </reaction>
</comment>
<feature type="region of interest" description="Disordered" evidence="9">
    <location>
        <begin position="492"/>
        <end position="516"/>
    </location>
</feature>
<dbReference type="PANTHER" id="PTHR43778">
    <property type="entry name" value="PYRUVATE CARBOXYLASE"/>
    <property type="match status" value="1"/>
</dbReference>
<protein>
    <recommendedName>
        <fullName evidence="2 8">Pyruvate carboxylase</fullName>
        <ecNumber evidence="2 8">6.4.1.1</ecNumber>
    </recommendedName>
</protein>
<dbReference type="Gene3D" id="3.30.470.20">
    <property type="entry name" value="ATP-grasp fold, B domain"/>
    <property type="match status" value="1"/>
</dbReference>
<evidence type="ECO:0000256" key="2">
    <source>
        <dbReference type="ARBA" id="ARBA00013057"/>
    </source>
</evidence>
<dbReference type="Pfam" id="PF02436">
    <property type="entry name" value="PYC_OADA"/>
    <property type="match status" value="1"/>
</dbReference>
<dbReference type="InterPro" id="IPR011764">
    <property type="entry name" value="Biotin_carboxylation_dom"/>
</dbReference>
<keyword evidence="3 8" id="KW-0436">Ligase</keyword>
<dbReference type="InterPro" id="IPR011761">
    <property type="entry name" value="ATP-grasp"/>
</dbReference>
<dbReference type="NCBIfam" id="NF009554">
    <property type="entry name" value="PRK12999.1"/>
    <property type="match status" value="1"/>
</dbReference>
<evidence type="ECO:0000313" key="14">
    <source>
        <dbReference type="EMBL" id="UOQ43167.1"/>
    </source>
</evidence>
<accession>A0ABY4EGI7</accession>
<comment type="cofactor">
    <cofactor evidence="1 8">
        <name>biotin</name>
        <dbReference type="ChEBI" id="CHEBI:57586"/>
    </cofactor>
</comment>
<evidence type="ECO:0000313" key="15">
    <source>
        <dbReference type="Proteomes" id="UP000831787"/>
    </source>
</evidence>
<dbReference type="NCBIfam" id="NF006761">
    <property type="entry name" value="PRK09282.1"/>
    <property type="match status" value="1"/>
</dbReference>
<dbReference type="InterPro" id="IPR000891">
    <property type="entry name" value="PYR_CT"/>
</dbReference>
<dbReference type="PIRSF" id="PIRSF001594">
    <property type="entry name" value="Pyruv_carbox"/>
    <property type="match status" value="1"/>
</dbReference>
<dbReference type="Pfam" id="PF02785">
    <property type="entry name" value="Biotin_carb_C"/>
    <property type="match status" value="1"/>
</dbReference>
<dbReference type="PROSITE" id="PS00866">
    <property type="entry name" value="CPSASE_1"/>
    <property type="match status" value="1"/>
</dbReference>
<evidence type="ECO:0000259" key="13">
    <source>
        <dbReference type="PROSITE" id="PS50991"/>
    </source>
</evidence>
<feature type="domain" description="Lipoyl-binding" evidence="10">
    <location>
        <begin position="1071"/>
        <end position="1147"/>
    </location>
</feature>
<dbReference type="InterPro" id="IPR011053">
    <property type="entry name" value="Single_hybrid_motif"/>
</dbReference>
<comment type="function">
    <text evidence="8">Catalyzes a 2-step reaction, involving the ATP-dependent carboxylation of the covalently attached biotin in the first step and the transfer of the carboxyl group to pyruvate in the second.</text>
</comment>
<dbReference type="PROSITE" id="PS50968">
    <property type="entry name" value="BIOTINYL_LIPOYL"/>
    <property type="match status" value="1"/>
</dbReference>
<sequence>MAELKNIRKVLVANRGEIAIRVFRACTELNIRTVAVYSQEDTGSYHRYKADEAYLVGQGKKPIDAYLDIEGIIEIAKSVDVDAIHPGYGFLSENIHFARRCEEEGIVFIGPTSDHLNMFGDKVKARHQAVEAGIPVIPGSGGPVSGIEEIQKFGDEHHYPLMIKAAMGGGGRGMRIVRSPENLEEAYDRARSEARAAFGSEEVYVEKLIEEPKHIEVQIIGDTHGNIVHLYERDCSVQRRHQKVVEIAPSVSLSEDLRERICESAVHLMKNIDYVNAGTVEFLVTGEEFYFIEVNPRVQVEHTITEMITGVDIVQTQILIAEGRSLHDKQISIPKQNEISTHGYAIQSRVTTEDPLNNFMPDTGKIMAYRTGGGFGVRLDAGNGFQGAVISPYYDSLLVKLSTWALSFEQAAQKMVRNLKEFRIRGIKTNIPFLENVIQNKQFLSGEYNTTFIDRSPELFVFPKRKDRGTKMLAYIADRTINGFEGYGSRKKPAFSKPRIPEVKHSETVPSGTKQILDERGPDGLASWLKEQKRVLLTDTTFRDAHQSLLATRVRTKDLETIAEPTSRLLPELFSLEMWGGATYDVSYRFLKEDPWERLLKLREKAPNVLFQMLLRASNAVGYKNYPDNLIREFVEKSATAGIDVYRIFDSLNWVEGMKPAIDAVRQNNKVAEAALCYTGDILDEARPKYDLTYYKKVAKELQDAGAHVLGIKDMAGLLKPEAAYQLIYTLKEAIDIPIHLHTHDTSGNGIFTYARAIEAGVDVVDVASGAMAGLTSQPSASSLYYALDGSERQPHINVNHYEQLGHYWEDTRKYYHDFESGMMAPHSEIYEHEMPGGQYSNLQQQAKAVGLGNRWDEVKKMYRRVNDMFGDIVKVTPSSKVVGDMALFMVQNELNEDEVYEKGDSLAFPDSVVEFFQGYLGQPYQGFPSELQRIILKGREPIQVRPGELLDPVDFKALKETLFHQLDRQVTSFDMISYALYPKVFMEYQKFTEQFGNMSVLDTPTFFYGMRLGEEIEVEIEQGKTLIVKLVSIGEAQLDGTRTVYFELNGQPREVVIRDENVKATVQERPKADKTNNKHIGASMPGTVIKVISEKGESVKKGDHLMITEAMKMETTVQAPFDGVIKEIYVKNNEAIHVGDLLIEFE</sequence>
<evidence type="ECO:0000256" key="3">
    <source>
        <dbReference type="ARBA" id="ARBA00022598"/>
    </source>
</evidence>
<reference evidence="14 15" key="1">
    <citation type="submission" date="2022-04" db="EMBL/GenBank/DDBJ databases">
        <title>Halobacillus sp. isolated from saltern.</title>
        <authorList>
            <person name="Won M."/>
            <person name="Lee C.-M."/>
            <person name="Woen H.-Y."/>
            <person name="Kwon S.-W."/>
        </authorList>
    </citation>
    <scope>NUCLEOTIDE SEQUENCE [LARGE SCALE GENOMIC DNA]</scope>
    <source>
        <strain evidence="14 15">SSBR10-3</strain>
    </source>
</reference>
<dbReference type="Pfam" id="PF00364">
    <property type="entry name" value="Biotin_lipoyl"/>
    <property type="match status" value="1"/>
</dbReference>
<dbReference type="InterPro" id="IPR003379">
    <property type="entry name" value="Carboxylase_cons_dom"/>
</dbReference>
<dbReference type="GO" id="GO:0004736">
    <property type="term" value="F:pyruvate carboxylase activity"/>
    <property type="evidence" value="ECO:0007669"/>
    <property type="project" value="UniProtKB-EC"/>
</dbReference>
<dbReference type="Gene3D" id="3.10.600.10">
    <property type="entry name" value="pyruvate carboxylase f1077a mutant domain"/>
    <property type="match status" value="1"/>
</dbReference>
<dbReference type="SUPFAM" id="SSF51569">
    <property type="entry name" value="Aldolase"/>
    <property type="match status" value="1"/>
</dbReference>
<dbReference type="SMART" id="SM00878">
    <property type="entry name" value="Biotin_carb_C"/>
    <property type="match status" value="1"/>
</dbReference>
<dbReference type="SUPFAM" id="SSF56059">
    <property type="entry name" value="Glutathione synthetase ATP-binding domain-like"/>
    <property type="match status" value="1"/>
</dbReference>
<dbReference type="PROSITE" id="PS50991">
    <property type="entry name" value="PYR_CT"/>
    <property type="match status" value="1"/>
</dbReference>